<protein>
    <submittedName>
        <fullName evidence="1">Uncharacterized protein</fullName>
    </submittedName>
</protein>
<organism evidence="1 2">
    <name type="scientific">Coniophora puteana (strain RWD-64-598)</name>
    <name type="common">Brown rot fungus</name>
    <dbReference type="NCBI Taxonomy" id="741705"/>
    <lineage>
        <taxon>Eukaryota</taxon>
        <taxon>Fungi</taxon>
        <taxon>Dikarya</taxon>
        <taxon>Basidiomycota</taxon>
        <taxon>Agaricomycotina</taxon>
        <taxon>Agaricomycetes</taxon>
        <taxon>Agaricomycetidae</taxon>
        <taxon>Boletales</taxon>
        <taxon>Coniophorineae</taxon>
        <taxon>Coniophoraceae</taxon>
        <taxon>Coniophora</taxon>
    </lineage>
</organism>
<gene>
    <name evidence="1" type="ORF">CONPUDRAFT_156719</name>
</gene>
<comment type="caution">
    <text evidence="1">The sequence shown here is derived from an EMBL/GenBank/DDBJ whole genome shotgun (WGS) entry which is preliminary data.</text>
</comment>
<dbReference type="EMBL" id="JH711583">
    <property type="protein sequence ID" value="EIW77490.1"/>
    <property type="molecule type" value="Genomic_DNA"/>
</dbReference>
<dbReference type="GeneID" id="19203617"/>
<dbReference type="AlphaFoldDB" id="A0A5M3MEZ4"/>
<dbReference type="Proteomes" id="UP000053558">
    <property type="component" value="Unassembled WGS sequence"/>
</dbReference>
<sequence length="730" mass="79754">MSRKFNNLLAAVSAALGLAFVIVNPLVTAIGVGAIALYRKSNKAFPEGRKLGEENLSPTELSTVSEIDNLKARLKLAELAERIISTELGATKPCNTVLEIKLAALRPAFKAQADRCRERIRIRDEEVDALREQVYDANERMEGEKALRMRAEATVDRQRDHARQVGRKLPALSIAWSYSEQSMAVLPPPVSLSVSTSTDIQTPHTALTEANLRVEAQTDRADLSEQALQALLHVNTQVCARMEALKRMQTEPTTGTSQVFRDHNHHDASPLVPIALSPSASDLSSPHIPSSLISSSSLPIVSMDFTSSPMSPSTSIPIAPIVTSSFDSDPSSPHMPSSTILSSPLPIFPMHSTSSPILSPIITPTSPSTPALPLSPAPPRCTLSLHSDFSPKISFSSSASAPHSLLQSSHDPSEINTAPLVDYIHHFDDLITSFELKVQTLEYTNERLGGDLDDQVSISAQLSEMIFSMIQEATTNDMLKHFILRRLGEEELEGVERYITDRKSLHASPQVVLTQPEGGIVRGVDNISRLILTRNSFYFPMSASTSSGLRGSEHKAVGSVSIFSDVGRLIDDRPLPNLWDDGPSPRDNELCSLPYFLLGVDVDMCAGEAKVEEDLLEGPVYVTGRSIVQLIYDIVSHLAVYSSDFVLLSANFAIKVFGDSPRGQRVFARRFKQAGFSQLTIVLSLPPLRPSSIIILGQLANFQTPAFDDVDWFTGMVSAIWSQDSCWQLP</sequence>
<proteinExistence type="predicted"/>
<name>A0A5M3MEZ4_CONPW</name>
<accession>A0A5M3MEZ4</accession>
<reference evidence="2" key="1">
    <citation type="journal article" date="2012" name="Science">
        <title>The Paleozoic origin of enzymatic lignin decomposition reconstructed from 31 fungal genomes.</title>
        <authorList>
            <person name="Floudas D."/>
            <person name="Binder M."/>
            <person name="Riley R."/>
            <person name="Barry K."/>
            <person name="Blanchette R.A."/>
            <person name="Henrissat B."/>
            <person name="Martinez A.T."/>
            <person name="Otillar R."/>
            <person name="Spatafora J.W."/>
            <person name="Yadav J.S."/>
            <person name="Aerts A."/>
            <person name="Benoit I."/>
            <person name="Boyd A."/>
            <person name="Carlson A."/>
            <person name="Copeland A."/>
            <person name="Coutinho P.M."/>
            <person name="de Vries R.P."/>
            <person name="Ferreira P."/>
            <person name="Findley K."/>
            <person name="Foster B."/>
            <person name="Gaskell J."/>
            <person name="Glotzer D."/>
            <person name="Gorecki P."/>
            <person name="Heitman J."/>
            <person name="Hesse C."/>
            <person name="Hori C."/>
            <person name="Igarashi K."/>
            <person name="Jurgens J.A."/>
            <person name="Kallen N."/>
            <person name="Kersten P."/>
            <person name="Kohler A."/>
            <person name="Kuees U."/>
            <person name="Kumar T.K.A."/>
            <person name="Kuo A."/>
            <person name="LaButti K."/>
            <person name="Larrondo L.F."/>
            <person name="Lindquist E."/>
            <person name="Ling A."/>
            <person name="Lombard V."/>
            <person name="Lucas S."/>
            <person name="Lundell T."/>
            <person name="Martin R."/>
            <person name="McLaughlin D.J."/>
            <person name="Morgenstern I."/>
            <person name="Morin E."/>
            <person name="Murat C."/>
            <person name="Nagy L.G."/>
            <person name="Nolan M."/>
            <person name="Ohm R.A."/>
            <person name="Patyshakuliyeva A."/>
            <person name="Rokas A."/>
            <person name="Ruiz-Duenas F.J."/>
            <person name="Sabat G."/>
            <person name="Salamov A."/>
            <person name="Samejima M."/>
            <person name="Schmutz J."/>
            <person name="Slot J.C."/>
            <person name="St John F."/>
            <person name="Stenlid J."/>
            <person name="Sun H."/>
            <person name="Sun S."/>
            <person name="Syed K."/>
            <person name="Tsang A."/>
            <person name="Wiebenga A."/>
            <person name="Young D."/>
            <person name="Pisabarro A."/>
            <person name="Eastwood D.C."/>
            <person name="Martin F."/>
            <person name="Cullen D."/>
            <person name="Grigoriev I.V."/>
            <person name="Hibbett D.S."/>
        </authorList>
    </citation>
    <scope>NUCLEOTIDE SEQUENCE [LARGE SCALE GENOMIC DNA]</scope>
    <source>
        <strain evidence="2">RWD-64-598 SS2</strain>
    </source>
</reference>
<keyword evidence="2" id="KW-1185">Reference proteome</keyword>
<evidence type="ECO:0000313" key="1">
    <source>
        <dbReference type="EMBL" id="EIW77490.1"/>
    </source>
</evidence>
<dbReference type="KEGG" id="cput:CONPUDRAFT_156719"/>
<evidence type="ECO:0000313" key="2">
    <source>
        <dbReference type="Proteomes" id="UP000053558"/>
    </source>
</evidence>
<dbReference type="RefSeq" id="XP_007771937.1">
    <property type="nucleotide sequence ID" value="XM_007773747.1"/>
</dbReference>